<keyword evidence="2" id="KW-1133">Transmembrane helix</keyword>
<dbReference type="EMBL" id="CP138858">
    <property type="protein sequence ID" value="WPJ94257.1"/>
    <property type="molecule type" value="Genomic_DNA"/>
</dbReference>
<dbReference type="Proteomes" id="UP001324993">
    <property type="component" value="Chromosome"/>
</dbReference>
<evidence type="ECO:0000313" key="5">
    <source>
        <dbReference type="Proteomes" id="UP001324993"/>
    </source>
</evidence>
<gene>
    <name evidence="4" type="ORF">SH580_12510</name>
</gene>
<accession>A0ABZ0RFC4</accession>
<evidence type="ECO:0000256" key="2">
    <source>
        <dbReference type="SAM" id="Phobius"/>
    </source>
</evidence>
<dbReference type="Pfam" id="PF01957">
    <property type="entry name" value="NfeD"/>
    <property type="match status" value="1"/>
</dbReference>
<keyword evidence="2" id="KW-0472">Membrane</keyword>
<dbReference type="RefSeq" id="WP_319831195.1">
    <property type="nucleotide sequence ID" value="NZ_CP138858.1"/>
</dbReference>
<evidence type="ECO:0000259" key="3">
    <source>
        <dbReference type="Pfam" id="PF01957"/>
    </source>
</evidence>
<feature type="transmembrane region" description="Helical" evidence="2">
    <location>
        <begin position="20"/>
        <end position="42"/>
    </location>
</feature>
<dbReference type="InterPro" id="IPR002810">
    <property type="entry name" value="NfeD-like_C"/>
</dbReference>
<dbReference type="InterPro" id="IPR012340">
    <property type="entry name" value="NA-bd_OB-fold"/>
</dbReference>
<reference evidence="4 5" key="1">
    <citation type="submission" date="2023-11" db="EMBL/GenBank/DDBJ databases">
        <title>Coraliomargarita sp. nov., isolated from marine algae.</title>
        <authorList>
            <person name="Lee J.K."/>
            <person name="Baek J.H."/>
            <person name="Kim J.M."/>
            <person name="Choi D.G."/>
            <person name="Jeon C.O."/>
        </authorList>
    </citation>
    <scope>NUCLEOTIDE SEQUENCE [LARGE SCALE GENOMIC DNA]</scope>
    <source>
        <strain evidence="4 5">J2-16</strain>
    </source>
</reference>
<name>A0ABZ0RFC4_9BACT</name>
<keyword evidence="2" id="KW-0812">Transmembrane</keyword>
<organism evidence="4 5">
    <name type="scientific">Coraliomargarita algicola</name>
    <dbReference type="NCBI Taxonomy" id="3092156"/>
    <lineage>
        <taxon>Bacteria</taxon>
        <taxon>Pseudomonadati</taxon>
        <taxon>Verrucomicrobiota</taxon>
        <taxon>Opitutia</taxon>
        <taxon>Puniceicoccales</taxon>
        <taxon>Coraliomargaritaceae</taxon>
        <taxon>Coraliomargarita</taxon>
    </lineage>
</organism>
<feature type="compositionally biased region" description="Low complexity" evidence="1">
    <location>
        <begin position="182"/>
        <end position="194"/>
    </location>
</feature>
<evidence type="ECO:0000313" key="4">
    <source>
        <dbReference type="EMBL" id="WPJ94257.1"/>
    </source>
</evidence>
<keyword evidence="5" id="KW-1185">Reference proteome</keyword>
<proteinExistence type="predicted"/>
<protein>
    <submittedName>
        <fullName evidence="4">NfeD family protein</fullName>
    </submittedName>
</protein>
<feature type="region of interest" description="Disordered" evidence="1">
    <location>
        <begin position="149"/>
        <end position="194"/>
    </location>
</feature>
<evidence type="ECO:0000256" key="1">
    <source>
        <dbReference type="SAM" id="MobiDB-lite"/>
    </source>
</evidence>
<feature type="domain" description="NfeD-like C-terminal" evidence="3">
    <location>
        <begin position="76"/>
        <end position="126"/>
    </location>
</feature>
<dbReference type="Gene3D" id="2.40.50.140">
    <property type="entry name" value="Nucleic acid-binding proteins"/>
    <property type="match status" value="1"/>
</dbReference>
<sequence>MVDVWPNEPFSLSPERLAEPLVDLIFGLSIAVAGALLLSRFFPGSWMERKLVLSTAAGGDSQTLRAERASQLPQPGAQGIAVTDLFPSGRVEIDGQRYDARSALGSIDRGAQVQVVQTSAFSLIVEAPGNATLPSCTTHGTAANTEIRAARDRNSPELPPSAPPTAANTEIRDPVNTPPPSETTSNPTSQEASK</sequence>